<sequence>AQVPRVEELSTEETGNMFIRLNEQSVAWTNDLFAFTIKPTSVEENGFHTPMVYIRGAGCTDCVVYIRAHDNSACAYSEFTRPSLVSSK</sequence>
<keyword evidence="2" id="KW-1185">Reference proteome</keyword>
<dbReference type="AlphaFoldDB" id="A0A8T1MR81"/>
<gene>
    <name evidence="1" type="ORF">CSKR_201433</name>
</gene>
<dbReference type="Proteomes" id="UP000286415">
    <property type="component" value="Unassembled WGS sequence"/>
</dbReference>
<protein>
    <submittedName>
        <fullName evidence="1">Uncharacterized protein</fullName>
    </submittedName>
</protein>
<name>A0A8T1MR81_CLOSI</name>
<feature type="non-terminal residue" evidence="1">
    <location>
        <position position="1"/>
    </location>
</feature>
<reference evidence="1 2" key="1">
    <citation type="journal article" date="2018" name="Biotechnol. Adv.">
        <title>Improved genomic resources and new bioinformatic workflow for the carcinogenic parasite Clonorchis sinensis: Biotechnological implications.</title>
        <authorList>
            <person name="Wang D."/>
            <person name="Korhonen P.K."/>
            <person name="Gasser R.B."/>
            <person name="Young N.D."/>
        </authorList>
    </citation>
    <scope>NUCLEOTIDE SEQUENCE [LARGE SCALE GENOMIC DNA]</scope>
    <source>
        <strain evidence="1">Cs-k2</strain>
    </source>
</reference>
<dbReference type="EMBL" id="NIRI02000042">
    <property type="protein sequence ID" value="KAG5451448.1"/>
    <property type="molecule type" value="Genomic_DNA"/>
</dbReference>
<organism evidence="1 2">
    <name type="scientific">Clonorchis sinensis</name>
    <name type="common">Chinese liver fluke</name>
    <dbReference type="NCBI Taxonomy" id="79923"/>
    <lineage>
        <taxon>Eukaryota</taxon>
        <taxon>Metazoa</taxon>
        <taxon>Spiralia</taxon>
        <taxon>Lophotrochozoa</taxon>
        <taxon>Platyhelminthes</taxon>
        <taxon>Trematoda</taxon>
        <taxon>Digenea</taxon>
        <taxon>Opisthorchiida</taxon>
        <taxon>Opisthorchiata</taxon>
        <taxon>Opisthorchiidae</taxon>
        <taxon>Clonorchis</taxon>
    </lineage>
</organism>
<proteinExistence type="predicted"/>
<evidence type="ECO:0000313" key="2">
    <source>
        <dbReference type="Proteomes" id="UP000286415"/>
    </source>
</evidence>
<reference evidence="1 2" key="2">
    <citation type="journal article" date="2021" name="Genomics">
        <title>High-quality reference genome for Clonorchis sinensis.</title>
        <authorList>
            <person name="Young N.D."/>
            <person name="Stroehlein A.J."/>
            <person name="Kinkar L."/>
            <person name="Wang T."/>
            <person name="Sohn W.M."/>
            <person name="Chang B.C.H."/>
            <person name="Kaur P."/>
            <person name="Weisz D."/>
            <person name="Dudchenko O."/>
            <person name="Aiden E.L."/>
            <person name="Korhonen P.K."/>
            <person name="Gasser R.B."/>
        </authorList>
    </citation>
    <scope>NUCLEOTIDE SEQUENCE [LARGE SCALE GENOMIC DNA]</scope>
    <source>
        <strain evidence="1">Cs-k2</strain>
    </source>
</reference>
<accession>A0A8T1MR81</accession>
<evidence type="ECO:0000313" key="1">
    <source>
        <dbReference type="EMBL" id="KAG5451448.1"/>
    </source>
</evidence>
<comment type="caution">
    <text evidence="1">The sequence shown here is derived from an EMBL/GenBank/DDBJ whole genome shotgun (WGS) entry which is preliminary data.</text>
</comment>